<proteinExistence type="inferred from homology"/>
<dbReference type="InterPro" id="IPR036188">
    <property type="entry name" value="FAD/NAD-bd_sf"/>
</dbReference>
<reference evidence="7 8" key="1">
    <citation type="submission" date="2016-03" db="EMBL/GenBank/DDBJ databases">
        <title>Complete genome sequence of Shewanella psychrophila WP2, a deep sea bacterium isolated from west Pacific sediment.</title>
        <authorList>
            <person name="Xu G."/>
            <person name="Jian H."/>
        </authorList>
    </citation>
    <scope>NUCLEOTIDE SEQUENCE [LARGE SCALE GENOMIC DNA]</scope>
    <source>
        <strain evidence="7 8">WP2</strain>
    </source>
</reference>
<keyword evidence="8" id="KW-1185">Reference proteome</keyword>
<dbReference type="SUPFAM" id="SSF54373">
    <property type="entry name" value="FAD-linked reductases, C-terminal domain"/>
    <property type="match status" value="1"/>
</dbReference>
<dbReference type="Pfam" id="PF01266">
    <property type="entry name" value="DAO"/>
    <property type="match status" value="1"/>
</dbReference>
<keyword evidence="3" id="KW-0285">Flavoprotein</keyword>
<dbReference type="RefSeq" id="WP_077754849.1">
    <property type="nucleotide sequence ID" value="NZ_CP014782.1"/>
</dbReference>
<dbReference type="AlphaFoldDB" id="A0A1S6HWQ3"/>
<dbReference type="EMBL" id="CP014782">
    <property type="protein sequence ID" value="AQS40000.1"/>
    <property type="molecule type" value="Genomic_DNA"/>
</dbReference>
<evidence type="ECO:0000313" key="7">
    <source>
        <dbReference type="EMBL" id="AQS40000.1"/>
    </source>
</evidence>
<feature type="domain" description="FAD dependent oxidoreductase" evidence="6">
    <location>
        <begin position="5"/>
        <end position="360"/>
    </location>
</feature>
<name>A0A1S6HWQ3_9GAMM</name>
<dbReference type="STRING" id="225848.Sps_04920"/>
<dbReference type="OrthoDB" id="9766796at2"/>
<dbReference type="SUPFAM" id="SSF51905">
    <property type="entry name" value="FAD/NAD(P)-binding domain"/>
    <property type="match status" value="1"/>
</dbReference>
<dbReference type="GO" id="GO:0004368">
    <property type="term" value="F:glycerol-3-phosphate dehydrogenase (quinone) activity"/>
    <property type="evidence" value="ECO:0007669"/>
    <property type="project" value="UniProtKB-EC"/>
</dbReference>
<dbReference type="PANTHER" id="PTHR11985:SF15">
    <property type="entry name" value="GLYCEROL-3-PHOSPHATE DEHYDROGENASE, MITOCHONDRIAL"/>
    <property type="match status" value="1"/>
</dbReference>
<evidence type="ECO:0000256" key="3">
    <source>
        <dbReference type="ARBA" id="ARBA00022630"/>
    </source>
</evidence>
<dbReference type="EC" id="1.1.5.3" evidence="7"/>
<dbReference type="PANTHER" id="PTHR11985">
    <property type="entry name" value="GLYCEROL-3-PHOSPHATE DEHYDROGENASE"/>
    <property type="match status" value="1"/>
</dbReference>
<dbReference type="GO" id="GO:0046168">
    <property type="term" value="P:glycerol-3-phosphate catabolic process"/>
    <property type="evidence" value="ECO:0007669"/>
    <property type="project" value="TreeGrafter"/>
</dbReference>
<dbReference type="InterPro" id="IPR006076">
    <property type="entry name" value="FAD-dep_OxRdtase"/>
</dbReference>
<evidence type="ECO:0000256" key="5">
    <source>
        <dbReference type="ARBA" id="ARBA00023002"/>
    </source>
</evidence>
<dbReference type="KEGG" id="spsw:Sps_04920"/>
<comment type="cofactor">
    <cofactor evidence="1">
        <name>FAD</name>
        <dbReference type="ChEBI" id="CHEBI:57692"/>
    </cofactor>
</comment>
<evidence type="ECO:0000256" key="2">
    <source>
        <dbReference type="ARBA" id="ARBA00007330"/>
    </source>
</evidence>
<dbReference type="PRINTS" id="PR01001">
    <property type="entry name" value="FADG3PDH"/>
</dbReference>
<evidence type="ECO:0000256" key="1">
    <source>
        <dbReference type="ARBA" id="ARBA00001974"/>
    </source>
</evidence>
<sequence length="391" mass="43060">MDTIDVVIIGGGINGAGIAQCASAAGYSVLLLEKGAIGGQTSANSSKLIHGGLRYLETGQISLVRNSLSERRALLRLAPHLVKAVPFYIPVYDTSQRNQWAIRAGLTAYSILSEFDPLGRFTSLPTVEWSNITGLKLQGLKAVFRYWDAQTDDKALTQAVVRSAQDLGAQVLNHAESGVIVHKPDYCEVSYLYQDNLVVQRASCVINAAGPWVNDVIESLVPPMAKERVDLVQGSHLLLDIPAPDGILYLESCFDKRVVFVMPWKGKTLLGTTETVLEELNGKPESTREEIYYLLGIYKHYFPAQGSAEQLEALITDTFCGVRVLPQLNGSSFDRSREILLKTSFTHPRLMTLYGGKLTTFRATSKEVVQWMESRLGKRDAIADIDITPIL</sequence>
<keyword evidence="4" id="KW-0274">FAD</keyword>
<organism evidence="7 8">
    <name type="scientific">Shewanella psychrophila</name>
    <dbReference type="NCBI Taxonomy" id="225848"/>
    <lineage>
        <taxon>Bacteria</taxon>
        <taxon>Pseudomonadati</taxon>
        <taxon>Pseudomonadota</taxon>
        <taxon>Gammaproteobacteria</taxon>
        <taxon>Alteromonadales</taxon>
        <taxon>Shewanellaceae</taxon>
        <taxon>Shewanella</taxon>
    </lineage>
</organism>
<dbReference type="InterPro" id="IPR000447">
    <property type="entry name" value="G3P_DH_FAD-dep"/>
</dbReference>
<comment type="similarity">
    <text evidence="2">Belongs to the FAD-dependent glycerol-3-phosphate dehydrogenase family.</text>
</comment>
<gene>
    <name evidence="7" type="ORF">Sps_04920</name>
</gene>
<evidence type="ECO:0000259" key="6">
    <source>
        <dbReference type="Pfam" id="PF01266"/>
    </source>
</evidence>
<accession>A0A1S6HWQ3</accession>
<dbReference type="Gene3D" id="3.30.9.10">
    <property type="entry name" value="D-Amino Acid Oxidase, subunit A, domain 2"/>
    <property type="match status" value="1"/>
</dbReference>
<dbReference type="Gene3D" id="3.50.50.60">
    <property type="entry name" value="FAD/NAD(P)-binding domain"/>
    <property type="match status" value="1"/>
</dbReference>
<protein>
    <submittedName>
        <fullName evidence="7">Glycerol-3-phosphate dehydrogenase</fullName>
        <ecNumber evidence="7">1.1.5.3</ecNumber>
    </submittedName>
</protein>
<evidence type="ECO:0000313" key="8">
    <source>
        <dbReference type="Proteomes" id="UP000189545"/>
    </source>
</evidence>
<evidence type="ECO:0000256" key="4">
    <source>
        <dbReference type="ARBA" id="ARBA00022827"/>
    </source>
</evidence>
<dbReference type="Proteomes" id="UP000189545">
    <property type="component" value="Chromosome"/>
</dbReference>
<keyword evidence="5 7" id="KW-0560">Oxidoreductase</keyword>